<keyword evidence="3" id="KW-1185">Reference proteome</keyword>
<dbReference type="Proteomes" id="UP001497453">
    <property type="component" value="Chromosome 3"/>
</dbReference>
<dbReference type="SUPFAM" id="SSF52047">
    <property type="entry name" value="RNI-like"/>
    <property type="match status" value="1"/>
</dbReference>
<feature type="region of interest" description="Disordered" evidence="1">
    <location>
        <begin position="242"/>
        <end position="277"/>
    </location>
</feature>
<protein>
    <recommendedName>
        <fullName evidence="4">F-box family protein</fullName>
    </recommendedName>
</protein>
<evidence type="ECO:0008006" key="4">
    <source>
        <dbReference type="Google" id="ProtNLM"/>
    </source>
</evidence>
<evidence type="ECO:0000313" key="3">
    <source>
        <dbReference type="Proteomes" id="UP001497453"/>
    </source>
</evidence>
<organism evidence="2 3">
    <name type="scientific">Somion occarium</name>
    <dbReference type="NCBI Taxonomy" id="3059160"/>
    <lineage>
        <taxon>Eukaryota</taxon>
        <taxon>Fungi</taxon>
        <taxon>Dikarya</taxon>
        <taxon>Basidiomycota</taxon>
        <taxon>Agaricomycotina</taxon>
        <taxon>Agaricomycetes</taxon>
        <taxon>Polyporales</taxon>
        <taxon>Cerrenaceae</taxon>
        <taxon>Somion</taxon>
    </lineage>
</organism>
<evidence type="ECO:0000256" key="1">
    <source>
        <dbReference type="SAM" id="MobiDB-lite"/>
    </source>
</evidence>
<reference evidence="3" key="1">
    <citation type="submission" date="2024-04" db="EMBL/GenBank/DDBJ databases">
        <authorList>
            <person name="Shaw F."/>
            <person name="Minotto A."/>
        </authorList>
    </citation>
    <scope>NUCLEOTIDE SEQUENCE [LARGE SCALE GENOMIC DNA]</scope>
</reference>
<feature type="compositionally biased region" description="Acidic residues" evidence="1">
    <location>
        <begin position="250"/>
        <end position="264"/>
    </location>
</feature>
<feature type="compositionally biased region" description="Basic and acidic residues" evidence="1">
    <location>
        <begin position="81"/>
        <end position="90"/>
    </location>
</feature>
<name>A0ABP1DC09_9APHY</name>
<gene>
    <name evidence="2" type="ORF">GFSPODELE1_LOCUS5084</name>
</gene>
<accession>A0ABP1DC09</accession>
<feature type="region of interest" description="Disordered" evidence="1">
    <location>
        <begin position="75"/>
        <end position="106"/>
    </location>
</feature>
<feature type="compositionally biased region" description="Polar residues" evidence="1">
    <location>
        <begin position="92"/>
        <end position="103"/>
    </location>
</feature>
<dbReference type="EMBL" id="OZ037946">
    <property type="protein sequence ID" value="CAL1704647.1"/>
    <property type="molecule type" value="Genomic_DNA"/>
</dbReference>
<feature type="compositionally biased region" description="Low complexity" evidence="1">
    <location>
        <begin position="265"/>
        <end position="277"/>
    </location>
</feature>
<proteinExistence type="predicted"/>
<sequence length="410" mass="45852">MPYRSTQPSNISTTRQSREVTNLLHTLRGEHFRHAQNILDRGSPSRTSRTISQHATIKHSLPISQIFGSIAEIPSISSGEGSRHPSEEPVTRTPSRGETSTDIQFEERGTPAWRERVLSLLFAQVPLREVEPYDESDVSNEHHDYEDATFGSSHKRIPPLIELCLQVLLDYCRGRHFSEILVPCLPPHLRHVLLRWTAVHSPLPSSKLFALCEPDGHVNGELIVVGPQAALPADYFASADESERTKRDVIDDEDIERPSDEESWESSGSSEEQSQPLNTLALVTTPLPATTLFSLPPTLTHLALLGLPSPTPIHRLPRVCPLLEVLDLSYNLWLSYVQVVSSEESGRFVSVQGSGRGGERMIERVEWSRWTRLKVLGLRECGIGENIVSKVNKGRWTDVEVIGVDEGILR</sequence>
<evidence type="ECO:0000313" key="2">
    <source>
        <dbReference type="EMBL" id="CAL1704647.1"/>
    </source>
</evidence>